<dbReference type="Pfam" id="PF12796">
    <property type="entry name" value="Ank_2"/>
    <property type="match status" value="2"/>
</dbReference>
<proteinExistence type="predicted"/>
<sequence length="1310" mass="145092">GEGLIVKINGSNRLGVVTYNNIKVSSLKKRVPHRTRIERLVNGSRMENSSSILKILIEYGAPTYISSTDGYLPLHIVLSNCKTMDHFDDNLDNIMTMLDLTKDLNVPDKNRSTPFLAATKFCCLDVMKNMIEKGANVRSKGTNGNTALHIVMERNMFSNDIISFLLIHGADINDLNDFGETPLVTFIKRGKYSDVEQILFLLENGADPNVCDDGINSALLEAIISFESFEVAAVLMDAKATINHIGKNGNTVLHVLFSKECNTNILQYPSYLYDSDDDTSDNDTTASFDSSSNASDDKVDYHTDRNSNLEINECSTNTTNYPKLGDIDDKPGAEIPDNGDTEADANIFKASTVVATKRRQKGKTKCEVLEATILLVDAGACINILNRDGNTPLYDLVKNQDVTTMARVLPYLLEKGADPSLGADLPLIAAANLKETRITEILLKHGVDVNKKNSRGNTALTTVLSDYLDISKGSRRETVNILLNEAASVTLEDGDGKTPLFLLINSIKKCNKRYSPQKQMSEMVLELIGKGANPNSTPIGEDSELIIAVEYMLPEVVLILLESGANPDHIGQNGQIALHSCVRCTGGRYFHNDICDQGNLQMLGTLLAKTSNVNLKDDDGISPLLLAIRNKNTDAVNKFLSTIPDMLCQENDILQAFNMCLTHEQQPEVCLDILNVLSDHLNLEKKVDEFFRNFWKYIQAFAASRNINRDVIDSVTLKILSTEEEVQVNLASKMDDSPLIYFCKHGCPQAVKMLLFHKADVNHFGKSGTALHHIIDLKDNEHAVLLFECLLEENPSFNISDNMGKTVMQKAIAILCGRERVNNYPVNYNVSEHRFKTVSSHVQRLLEAGVTSDQKDLNDALIMCAKKSDFKGMECIIRHGGDCNKDEYGKTVFNLCWLHSLDGALEFLQFFIGTEYPLNKIDSVSNSILTSLLKSGLNNERDYEAKDKEISEIVSILLRNGACCVKDNEGNWPLHIAAKNGYLSTCDVLLKLNGGSIYDQNKEGDTAVHVCLKHPKENICEVLKMLLEKGSSKLPLNLNNESVLYLATVAVQKNKIYNLEDESTISSQLVQTLLENEADPNQHSKDYIPLLSALKAKDVQTSALLLEASANINVTNCRGKSGLHIVFEHNRETENDLLLTHILLEKGINVNLVDEDGTSAMFYLVDTYTRHGYSYDSVEPFENIFNVLLKHGVNLNLSDKLEETVLSCFCSSGTHVKIGNILLKSGADPTIGYCVQNFLLNKNKTSLVPFLSSLMEKGADPNRRKINGSNIIDSVQSGSIVLVEELIKHGADVNLFDDMKKTALHYACNL</sequence>
<keyword evidence="2 3" id="KW-0040">ANK repeat</keyword>
<keyword evidence="1" id="KW-0677">Repeat</keyword>
<feature type="region of interest" description="Disordered" evidence="4">
    <location>
        <begin position="279"/>
        <end position="302"/>
    </location>
</feature>
<dbReference type="EMBL" id="UYJE01009085">
    <property type="protein sequence ID" value="VDI69827.1"/>
    <property type="molecule type" value="Genomic_DNA"/>
</dbReference>
<evidence type="ECO:0000256" key="4">
    <source>
        <dbReference type="SAM" id="MobiDB-lite"/>
    </source>
</evidence>
<feature type="repeat" description="ANK" evidence="3">
    <location>
        <begin position="143"/>
        <end position="177"/>
    </location>
</feature>
<dbReference type="SMART" id="SM00248">
    <property type="entry name" value="ANK"/>
    <property type="match status" value="23"/>
</dbReference>
<dbReference type="PROSITE" id="PS50297">
    <property type="entry name" value="ANK_REP_REGION"/>
    <property type="match status" value="1"/>
</dbReference>
<dbReference type="InterPro" id="IPR036770">
    <property type="entry name" value="Ankyrin_rpt-contain_sf"/>
</dbReference>
<dbReference type="PRINTS" id="PR01415">
    <property type="entry name" value="ANKYRIN"/>
</dbReference>
<feature type="compositionally biased region" description="Low complexity" evidence="4">
    <location>
        <begin position="282"/>
        <end position="294"/>
    </location>
</feature>
<reference evidence="5" key="1">
    <citation type="submission" date="2018-11" db="EMBL/GenBank/DDBJ databases">
        <authorList>
            <person name="Alioto T."/>
            <person name="Alioto T."/>
        </authorList>
    </citation>
    <scope>NUCLEOTIDE SEQUENCE</scope>
</reference>
<gene>
    <name evidence="5" type="ORF">MGAL_10B007129</name>
</gene>
<dbReference type="InterPro" id="IPR002110">
    <property type="entry name" value="Ankyrin_rpt"/>
</dbReference>
<evidence type="ECO:0000313" key="5">
    <source>
        <dbReference type="EMBL" id="VDI69827.1"/>
    </source>
</evidence>
<dbReference type="PROSITE" id="PS50088">
    <property type="entry name" value="ANK_REPEAT"/>
    <property type="match status" value="5"/>
</dbReference>
<dbReference type="SUPFAM" id="SSF48403">
    <property type="entry name" value="Ankyrin repeat"/>
    <property type="match status" value="4"/>
</dbReference>
<dbReference type="InterPro" id="IPR051165">
    <property type="entry name" value="Multifunctional_ANK_Repeat"/>
</dbReference>
<dbReference type="Gene3D" id="1.25.40.20">
    <property type="entry name" value="Ankyrin repeat-containing domain"/>
    <property type="match status" value="7"/>
</dbReference>
<dbReference type="PANTHER" id="PTHR24123">
    <property type="entry name" value="ANKYRIN REPEAT-CONTAINING"/>
    <property type="match status" value="1"/>
</dbReference>
<evidence type="ECO:0000256" key="1">
    <source>
        <dbReference type="ARBA" id="ARBA00022737"/>
    </source>
</evidence>
<keyword evidence="6" id="KW-1185">Reference proteome</keyword>
<evidence type="ECO:0000256" key="2">
    <source>
        <dbReference type="ARBA" id="ARBA00023043"/>
    </source>
</evidence>
<feature type="repeat" description="ANK" evidence="3">
    <location>
        <begin position="422"/>
        <end position="454"/>
    </location>
</feature>
<comment type="caution">
    <text evidence="5">The sequence shown here is derived from an EMBL/GenBank/DDBJ whole genome shotgun (WGS) entry which is preliminary data.</text>
</comment>
<feature type="repeat" description="ANK" evidence="3">
    <location>
        <begin position="1118"/>
        <end position="1155"/>
    </location>
</feature>
<accession>A0A8B6GX46</accession>
<protein>
    <submittedName>
        <fullName evidence="5">Uncharacterized protein</fullName>
    </submittedName>
</protein>
<evidence type="ECO:0000313" key="6">
    <source>
        <dbReference type="Proteomes" id="UP000596742"/>
    </source>
</evidence>
<dbReference type="Proteomes" id="UP000596742">
    <property type="component" value="Unassembled WGS sequence"/>
</dbReference>
<dbReference type="PANTHER" id="PTHR24123:SF33">
    <property type="entry name" value="PROTEIN HOS4"/>
    <property type="match status" value="1"/>
</dbReference>
<name>A0A8B6GX46_MYTGA</name>
<dbReference type="OrthoDB" id="6098025at2759"/>
<feature type="repeat" description="ANK" evidence="3">
    <location>
        <begin position="388"/>
        <end position="424"/>
    </location>
</feature>
<feature type="non-terminal residue" evidence="5">
    <location>
        <position position="1"/>
    </location>
</feature>
<organism evidence="5 6">
    <name type="scientific">Mytilus galloprovincialis</name>
    <name type="common">Mediterranean mussel</name>
    <dbReference type="NCBI Taxonomy" id="29158"/>
    <lineage>
        <taxon>Eukaryota</taxon>
        <taxon>Metazoa</taxon>
        <taxon>Spiralia</taxon>
        <taxon>Lophotrochozoa</taxon>
        <taxon>Mollusca</taxon>
        <taxon>Bivalvia</taxon>
        <taxon>Autobranchia</taxon>
        <taxon>Pteriomorphia</taxon>
        <taxon>Mytilida</taxon>
        <taxon>Mytiloidea</taxon>
        <taxon>Mytilidae</taxon>
        <taxon>Mytilinae</taxon>
        <taxon>Mytilus</taxon>
    </lineage>
</organism>
<dbReference type="Pfam" id="PF00023">
    <property type="entry name" value="Ank"/>
    <property type="match status" value="1"/>
</dbReference>
<evidence type="ECO:0000256" key="3">
    <source>
        <dbReference type="PROSITE-ProRule" id="PRU00023"/>
    </source>
</evidence>
<feature type="non-terminal residue" evidence="5">
    <location>
        <position position="1310"/>
    </location>
</feature>
<feature type="repeat" description="ANK" evidence="3">
    <location>
        <begin position="178"/>
        <end position="213"/>
    </location>
</feature>